<dbReference type="Pfam" id="PF01208">
    <property type="entry name" value="URO-D"/>
    <property type="match status" value="1"/>
</dbReference>
<keyword evidence="2" id="KW-0808">Transferase</keyword>
<gene>
    <name evidence="2" type="ORF">BWX89_00557</name>
</gene>
<dbReference type="GO" id="GO:0032259">
    <property type="term" value="P:methylation"/>
    <property type="evidence" value="ECO:0007669"/>
    <property type="project" value="UniProtKB-KW"/>
</dbReference>
<dbReference type="GO" id="GO:0004853">
    <property type="term" value="F:uroporphyrinogen decarboxylase activity"/>
    <property type="evidence" value="ECO:0007669"/>
    <property type="project" value="InterPro"/>
</dbReference>
<protein>
    <submittedName>
        <fullName evidence="2">Methylcobalamin:coenzyme M methyltransferase</fullName>
    </submittedName>
</protein>
<dbReference type="GO" id="GO:0008168">
    <property type="term" value="F:methyltransferase activity"/>
    <property type="evidence" value="ECO:0007669"/>
    <property type="project" value="UniProtKB-KW"/>
</dbReference>
<dbReference type="InterPro" id="IPR052024">
    <property type="entry name" value="Methanogen_methyltrans"/>
</dbReference>
<dbReference type="SUPFAM" id="SSF51726">
    <property type="entry name" value="UROD/MetE-like"/>
    <property type="match status" value="1"/>
</dbReference>
<evidence type="ECO:0000313" key="2">
    <source>
        <dbReference type="EMBL" id="OQB74384.1"/>
    </source>
</evidence>
<name>A0A1V6CC45_UNCT6</name>
<dbReference type="AlphaFoldDB" id="A0A1V6CC45"/>
<comment type="caution">
    <text evidence="2">The sequence shown here is derived from an EMBL/GenBank/DDBJ whole genome shotgun (WGS) entry which is preliminary data.</text>
</comment>
<dbReference type="PANTHER" id="PTHR47099">
    <property type="entry name" value="METHYLCOBAMIDE:COM METHYLTRANSFERASE MTBA"/>
    <property type="match status" value="1"/>
</dbReference>
<reference evidence="2" key="1">
    <citation type="submission" date="2017-02" db="EMBL/GenBank/DDBJ databases">
        <title>Delving into the versatile metabolic prowess of the omnipresent phylum Bacteroidetes.</title>
        <authorList>
            <person name="Nobu M.K."/>
            <person name="Mei R."/>
            <person name="Narihiro T."/>
            <person name="Kuroda K."/>
            <person name="Liu W.-T."/>
        </authorList>
    </citation>
    <scope>NUCLEOTIDE SEQUENCE</scope>
    <source>
        <strain evidence="2">ADurb.Bin131</strain>
    </source>
</reference>
<dbReference type="Gene3D" id="3.20.20.210">
    <property type="match status" value="1"/>
</dbReference>
<sequence length="391" mass="44107">MNSKQRILDSFNHIEPDFVPVSDQLIVSKVASEILGRYAYTGGGEFARDTTELLLKGERDFLVQRHTQDTIEIHNKLGLDFVRVGTVVSKYYSKDQLPEKIAENAYLYKDKETGNYSIYKFSVASGQFFCVESSLDIEGLVALEREIKLIEKKISEPVDFSDKSIFEAWDKINEELGKKVAITFSTGIAIPLRPVYLEALLIKPEWIEVFLDYQTIQCIEFMKEAKKHGADFILGGGDLANSNGPVYSPEIFKKMLVPRYRKIIDVSHSLGLPYVYRSDGNTRALWNIWFNDVGFDGYAEIDKSSGIDLGELKSIYGDKITLIGNVDCAKTLIYGTKQDIENEVKDCIKKAANGGGFILTSSNSIHYNIPAKNLVYMVEAARKYGKYPIED</sequence>
<proteinExistence type="predicted"/>
<feature type="domain" description="Uroporphyrinogen decarboxylase (URO-D)" evidence="1">
    <location>
        <begin position="197"/>
        <end position="384"/>
    </location>
</feature>
<dbReference type="InterPro" id="IPR000257">
    <property type="entry name" value="Uroporphyrinogen_deCOase"/>
</dbReference>
<dbReference type="Proteomes" id="UP000485562">
    <property type="component" value="Unassembled WGS sequence"/>
</dbReference>
<keyword evidence="2" id="KW-0489">Methyltransferase</keyword>
<evidence type="ECO:0000259" key="1">
    <source>
        <dbReference type="Pfam" id="PF01208"/>
    </source>
</evidence>
<accession>A0A1V6CC45</accession>
<dbReference type="PANTHER" id="PTHR47099:SF1">
    <property type="entry name" value="METHYLCOBAMIDE:COM METHYLTRANSFERASE MTBA"/>
    <property type="match status" value="1"/>
</dbReference>
<dbReference type="InterPro" id="IPR038071">
    <property type="entry name" value="UROD/MetE-like_sf"/>
</dbReference>
<organism evidence="2">
    <name type="scientific">candidate division TA06 bacterium ADurb.Bin131</name>
    <dbReference type="NCBI Taxonomy" id="1852827"/>
    <lineage>
        <taxon>Bacteria</taxon>
        <taxon>Bacteria division TA06</taxon>
    </lineage>
</organism>
<dbReference type="EMBL" id="MWDQ01000042">
    <property type="protein sequence ID" value="OQB74384.1"/>
    <property type="molecule type" value="Genomic_DNA"/>
</dbReference>
<dbReference type="GO" id="GO:0006779">
    <property type="term" value="P:porphyrin-containing compound biosynthetic process"/>
    <property type="evidence" value="ECO:0007669"/>
    <property type="project" value="InterPro"/>
</dbReference>